<proteinExistence type="predicted"/>
<dbReference type="EMBL" id="JAYMYS010000003">
    <property type="protein sequence ID" value="KAK7401505.1"/>
    <property type="molecule type" value="Genomic_DNA"/>
</dbReference>
<evidence type="ECO:0000313" key="2">
    <source>
        <dbReference type="EMBL" id="KAK7401505.1"/>
    </source>
</evidence>
<keyword evidence="1" id="KW-1133">Transmembrane helix</keyword>
<accession>A0AAN9SRJ4</accession>
<dbReference type="Proteomes" id="UP001386955">
    <property type="component" value="Unassembled WGS sequence"/>
</dbReference>
<evidence type="ECO:0000256" key="1">
    <source>
        <dbReference type="SAM" id="Phobius"/>
    </source>
</evidence>
<sequence>MECHHFANKSYLFPTCYASLPFSVSEYILVWQFEVLISGCCFCQSGYLIMMLPNTVKEIKLHVIVGWVLLIIQYQINSWFLLLYPFFKVFDTFQNFPKPSLSLTLCWYTYIHLSSLEAVSLLPSF</sequence>
<keyword evidence="1" id="KW-0472">Membrane</keyword>
<keyword evidence="3" id="KW-1185">Reference proteome</keyword>
<evidence type="ECO:0000313" key="3">
    <source>
        <dbReference type="Proteomes" id="UP001386955"/>
    </source>
</evidence>
<gene>
    <name evidence="2" type="ORF">VNO78_13040</name>
</gene>
<comment type="caution">
    <text evidence="2">The sequence shown here is derived from an EMBL/GenBank/DDBJ whole genome shotgun (WGS) entry which is preliminary data.</text>
</comment>
<protein>
    <submittedName>
        <fullName evidence="2">Uncharacterized protein</fullName>
    </submittedName>
</protein>
<feature type="transmembrane region" description="Helical" evidence="1">
    <location>
        <begin position="28"/>
        <end position="49"/>
    </location>
</feature>
<keyword evidence="1" id="KW-0812">Transmembrane</keyword>
<organism evidence="2 3">
    <name type="scientific">Psophocarpus tetragonolobus</name>
    <name type="common">Winged bean</name>
    <name type="synonym">Dolichos tetragonolobus</name>
    <dbReference type="NCBI Taxonomy" id="3891"/>
    <lineage>
        <taxon>Eukaryota</taxon>
        <taxon>Viridiplantae</taxon>
        <taxon>Streptophyta</taxon>
        <taxon>Embryophyta</taxon>
        <taxon>Tracheophyta</taxon>
        <taxon>Spermatophyta</taxon>
        <taxon>Magnoliopsida</taxon>
        <taxon>eudicotyledons</taxon>
        <taxon>Gunneridae</taxon>
        <taxon>Pentapetalae</taxon>
        <taxon>rosids</taxon>
        <taxon>fabids</taxon>
        <taxon>Fabales</taxon>
        <taxon>Fabaceae</taxon>
        <taxon>Papilionoideae</taxon>
        <taxon>50 kb inversion clade</taxon>
        <taxon>NPAAA clade</taxon>
        <taxon>indigoferoid/millettioid clade</taxon>
        <taxon>Phaseoleae</taxon>
        <taxon>Psophocarpus</taxon>
    </lineage>
</organism>
<feature type="transmembrane region" description="Helical" evidence="1">
    <location>
        <begin position="61"/>
        <end position="87"/>
    </location>
</feature>
<dbReference type="AlphaFoldDB" id="A0AAN9SRJ4"/>
<name>A0AAN9SRJ4_PSOTE</name>
<reference evidence="2 3" key="1">
    <citation type="submission" date="2024-01" db="EMBL/GenBank/DDBJ databases">
        <title>The genomes of 5 underutilized Papilionoideae crops provide insights into root nodulation and disease resistanc.</title>
        <authorList>
            <person name="Jiang F."/>
        </authorList>
    </citation>
    <scope>NUCLEOTIDE SEQUENCE [LARGE SCALE GENOMIC DNA]</scope>
    <source>
        <strain evidence="2">DUOXIRENSHENG_FW03</strain>
        <tissue evidence="2">Leaves</tissue>
    </source>
</reference>